<dbReference type="Proteomes" id="UP000275256">
    <property type="component" value="Unassembled WGS sequence"/>
</dbReference>
<evidence type="ECO:0000313" key="1">
    <source>
        <dbReference type="EMBL" id="RMB58904.1"/>
    </source>
</evidence>
<gene>
    <name evidence="1" type="ORF">EAX62_12395</name>
</gene>
<comment type="caution">
    <text evidence="1">The sequence shown here is derived from an EMBL/GenBank/DDBJ whole genome shotgun (WGS) entry which is preliminary data.</text>
</comment>
<dbReference type="Pfam" id="PF12900">
    <property type="entry name" value="Pyridox_ox_2"/>
    <property type="match status" value="1"/>
</dbReference>
<dbReference type="Gene3D" id="2.30.110.10">
    <property type="entry name" value="Electron Transport, Fmn-binding Protein, Chain A"/>
    <property type="match status" value="1"/>
</dbReference>
<dbReference type="OrthoDB" id="5193072at2"/>
<evidence type="ECO:0000313" key="2">
    <source>
        <dbReference type="Proteomes" id="UP000275256"/>
    </source>
</evidence>
<reference evidence="1 2" key="1">
    <citation type="submission" date="2018-10" db="EMBL/GenBank/DDBJ databases">
        <title>Tessaracoccus antarcticuss sp. nov., isolated from sediment.</title>
        <authorList>
            <person name="Zhou L.Y."/>
            <person name="Du Z.J."/>
        </authorList>
    </citation>
    <scope>NUCLEOTIDE SEQUENCE [LARGE SCALE GENOMIC DNA]</scope>
    <source>
        <strain evidence="1 2">JDX10</strain>
    </source>
</reference>
<organism evidence="1 2">
    <name type="scientific">Tessaracoccus antarcticus</name>
    <dbReference type="NCBI Taxonomy" id="2479848"/>
    <lineage>
        <taxon>Bacteria</taxon>
        <taxon>Bacillati</taxon>
        <taxon>Actinomycetota</taxon>
        <taxon>Actinomycetes</taxon>
        <taxon>Propionibacteriales</taxon>
        <taxon>Propionibacteriaceae</taxon>
        <taxon>Tessaracoccus</taxon>
    </lineage>
</organism>
<dbReference type="SUPFAM" id="SSF50475">
    <property type="entry name" value="FMN-binding split barrel"/>
    <property type="match status" value="1"/>
</dbReference>
<protein>
    <submittedName>
        <fullName evidence="1">Pyridoxamine 5'-phosphate oxidase family protein</fullName>
    </submittedName>
</protein>
<dbReference type="InterPro" id="IPR012349">
    <property type="entry name" value="Split_barrel_FMN-bd"/>
</dbReference>
<name>A0A3M0G1U9_9ACTN</name>
<sequence>MTTNPAGDGYFSSLDAPECRKLLASQVVGRVAWESAEGINVFPVNYRIVNERVVFHTSESGPLSALLIPTKVGFQVDEFDAESAVGWTLLARGTTASAEGLESVSWVPDGRHVGVAINVEWLGGRVVSGTPS</sequence>
<keyword evidence="2" id="KW-1185">Reference proteome</keyword>
<accession>A0A3M0G1U9</accession>
<dbReference type="InterPro" id="IPR024747">
    <property type="entry name" value="Pyridox_Oxase-rel"/>
</dbReference>
<dbReference type="AlphaFoldDB" id="A0A3M0G1U9"/>
<dbReference type="RefSeq" id="WP_121902023.1">
    <property type="nucleotide sequence ID" value="NZ_REFW01000003.1"/>
</dbReference>
<proteinExistence type="predicted"/>
<dbReference type="EMBL" id="REFW01000003">
    <property type="protein sequence ID" value="RMB58904.1"/>
    <property type="molecule type" value="Genomic_DNA"/>
</dbReference>